<dbReference type="Gene3D" id="1.10.287.1120">
    <property type="entry name" value="Bipartite methylase S protein"/>
    <property type="match status" value="1"/>
</dbReference>
<keyword evidence="3" id="KW-0238">DNA-binding</keyword>
<keyword evidence="5" id="KW-0540">Nuclease</keyword>
<feature type="domain" description="Type I restriction modification DNA specificity" evidence="4">
    <location>
        <begin position="19"/>
        <end position="198"/>
    </location>
</feature>
<comment type="caution">
    <text evidence="5">The sequence shown here is derived from an EMBL/GenBank/DDBJ whole genome shotgun (WGS) entry which is preliminary data.</text>
</comment>
<dbReference type="PANTHER" id="PTHR30408:SF13">
    <property type="entry name" value="TYPE I RESTRICTION ENZYME HINDI SPECIFICITY SUBUNIT"/>
    <property type="match status" value="1"/>
</dbReference>
<keyword evidence="2" id="KW-0680">Restriction system</keyword>
<dbReference type="SUPFAM" id="SSF116734">
    <property type="entry name" value="DNA methylase specificity domain"/>
    <property type="match status" value="2"/>
</dbReference>
<name>A0ABS0U7B5_9GAMM</name>
<reference evidence="5 6" key="1">
    <citation type="submission" date="2020-08" db="EMBL/GenBank/DDBJ databases">
        <title>Description of Xenorhabdus lircayensis sp. nov., the symbiotic bacterium associated with the entomopathogenic nematode Steirnernema unicornum.</title>
        <authorList>
            <person name="Castaneda-Alvarez C."/>
            <person name="Prodan S."/>
            <person name="Zamorano A."/>
            <person name="San-Blas E."/>
            <person name="Aballay E."/>
        </authorList>
    </citation>
    <scope>NUCLEOTIDE SEQUENCE [LARGE SCALE GENOMIC DNA]</scope>
    <source>
        <strain evidence="5 6">VLS</strain>
    </source>
</reference>
<evidence type="ECO:0000259" key="4">
    <source>
        <dbReference type="Pfam" id="PF01420"/>
    </source>
</evidence>
<protein>
    <submittedName>
        <fullName evidence="5">Restriction endonuclease subunit S</fullName>
    </submittedName>
</protein>
<feature type="domain" description="Type I restriction modification DNA specificity" evidence="4">
    <location>
        <begin position="227"/>
        <end position="402"/>
    </location>
</feature>
<evidence type="ECO:0000256" key="3">
    <source>
        <dbReference type="ARBA" id="ARBA00023125"/>
    </source>
</evidence>
<dbReference type="GO" id="GO:0004519">
    <property type="term" value="F:endonuclease activity"/>
    <property type="evidence" value="ECO:0007669"/>
    <property type="project" value="UniProtKB-KW"/>
</dbReference>
<dbReference type="CDD" id="cd17273">
    <property type="entry name" value="RMtype1_S_EcoJA69PI-TRD1-CR1_like"/>
    <property type="match status" value="1"/>
</dbReference>
<evidence type="ECO:0000256" key="2">
    <source>
        <dbReference type="ARBA" id="ARBA00022747"/>
    </source>
</evidence>
<sequence>MSNEKTFQPALRFNGFEGDWDSYKLIEIGDFKNGMNFGKDALGHGYPFVNLQDVFGKNVVDGKYLGLAKSSVNQRKEYSLKKGDILFIRSSVKPEGVGEAALVSNDLENTTYSGFMIRFRPQVKMSGNFNRFVFSTRRIREQILMGATSSANTNINQNALGNIQGYFPKFVEQTQIGNFFQNIDQQLKLHQSKYTKLQQLKKAMLGKMFPKAGAKVPEVRFAGFSGDWEKKVLGIDIADIIGGGTPNTMDDRYWDGDIDWYSPTEIGDSPFAFDSVKKITQLGLSNSSAKKLPAERTILFTSRAGIGDMAILKKEATTNQGFQSLVLKEGFDTYFIYSMGHLIKEYAMRNASGSTFLEISGKLLRNMKVKVPTKHEQTKIGNYFHNLDRLIALQQQHINKLKNIKQACLEKMFV</sequence>
<dbReference type="InterPro" id="IPR000055">
    <property type="entry name" value="Restrct_endonuc_typeI_TRD"/>
</dbReference>
<dbReference type="CDD" id="cd17517">
    <property type="entry name" value="RMtype1_S_EcoKI_StySPI-TRD2-CR2_like"/>
    <property type="match status" value="1"/>
</dbReference>
<evidence type="ECO:0000313" key="5">
    <source>
        <dbReference type="EMBL" id="MBI6549768.1"/>
    </source>
</evidence>
<evidence type="ECO:0000256" key="1">
    <source>
        <dbReference type="ARBA" id="ARBA00010923"/>
    </source>
</evidence>
<comment type="similarity">
    <text evidence="1">Belongs to the type-I restriction system S methylase family.</text>
</comment>
<proteinExistence type="inferred from homology"/>
<dbReference type="EMBL" id="JACOII010000046">
    <property type="protein sequence ID" value="MBI6549768.1"/>
    <property type="molecule type" value="Genomic_DNA"/>
</dbReference>
<dbReference type="InterPro" id="IPR044946">
    <property type="entry name" value="Restrct_endonuc_typeI_TRD_sf"/>
</dbReference>
<organism evidence="5 6">
    <name type="scientific">Xenorhabdus lircayensis</name>
    <dbReference type="NCBI Taxonomy" id="2763499"/>
    <lineage>
        <taxon>Bacteria</taxon>
        <taxon>Pseudomonadati</taxon>
        <taxon>Pseudomonadota</taxon>
        <taxon>Gammaproteobacteria</taxon>
        <taxon>Enterobacterales</taxon>
        <taxon>Morganellaceae</taxon>
        <taxon>Xenorhabdus</taxon>
    </lineage>
</organism>
<dbReference type="PANTHER" id="PTHR30408">
    <property type="entry name" value="TYPE-1 RESTRICTION ENZYME ECOKI SPECIFICITY PROTEIN"/>
    <property type="match status" value="1"/>
</dbReference>
<dbReference type="Gene3D" id="3.90.220.20">
    <property type="entry name" value="DNA methylase specificity domains"/>
    <property type="match status" value="2"/>
</dbReference>
<keyword evidence="6" id="KW-1185">Reference proteome</keyword>
<gene>
    <name evidence="5" type="ORF">H8A87_13845</name>
</gene>
<keyword evidence="5" id="KW-0378">Hydrolase</keyword>
<dbReference type="Proteomes" id="UP000696184">
    <property type="component" value="Unassembled WGS sequence"/>
</dbReference>
<evidence type="ECO:0000313" key="6">
    <source>
        <dbReference type="Proteomes" id="UP000696184"/>
    </source>
</evidence>
<dbReference type="RefSeq" id="WP_198690536.1">
    <property type="nucleotide sequence ID" value="NZ_CAWPUD010000045.1"/>
</dbReference>
<dbReference type="InterPro" id="IPR052021">
    <property type="entry name" value="Type-I_RS_S_subunit"/>
</dbReference>
<accession>A0ABS0U7B5</accession>
<dbReference type="Pfam" id="PF01420">
    <property type="entry name" value="Methylase_S"/>
    <property type="match status" value="2"/>
</dbReference>
<keyword evidence="5" id="KW-0255">Endonuclease</keyword>